<sequence length="440" mass="49657">MPLSSVGRNHPPPKEIIEWAECEGDPLEYAKKYNLAVNVPSLQTNNYSLPLNVPSLQMMLDSPGADRVSTFGYVIVGFGGADDEPYWDTVCITLGDNRPHLREHPGFYKYMSPELLKSNAANVEIVDMSDKGLGLVAKRDICGGTTFMAERPLITYRQGASLMVMRTFPKFVERMLREKESAYRALSNCKTKGDDATNLAGIMRTNSFGAEWPFDKAETQVVVFDWMSRANHSCMPNASFEWEHETFCGVFKSNRDIKKGEEITVAYIDLLLSAQQRRQELQQMYLFRCTCPACTLPRDQEKASDERRRTLRSRFRTGVDAHAKAPAAGFDNAYIRETLGMLEMEGLQGHKRDMLAKFVQLERDRIILAKINDRTRNLTRPAIKTSKQVGDAWDMGPVEDALSKALEGAKKAHSRTQPPGRRLSDLKKIIATKKAEDDTK</sequence>
<dbReference type="InterPro" id="IPR001214">
    <property type="entry name" value="SET_dom"/>
</dbReference>
<dbReference type="PANTHER" id="PTHR47332">
    <property type="entry name" value="SET DOMAIN-CONTAINING PROTEIN 5"/>
    <property type="match status" value="1"/>
</dbReference>
<dbReference type="SUPFAM" id="SSF82199">
    <property type="entry name" value="SET domain"/>
    <property type="match status" value="1"/>
</dbReference>
<keyword evidence="4" id="KW-1185">Reference proteome</keyword>
<feature type="compositionally biased region" description="Basic and acidic residues" evidence="1">
    <location>
        <begin position="422"/>
        <end position="440"/>
    </location>
</feature>
<dbReference type="Pfam" id="PF00856">
    <property type="entry name" value="SET"/>
    <property type="match status" value="1"/>
</dbReference>
<dbReference type="InParanoid" id="A0A165FU73"/>
<dbReference type="AlphaFoldDB" id="A0A165FU73"/>
<dbReference type="PANTHER" id="PTHR47332:SF4">
    <property type="entry name" value="SET DOMAIN-CONTAINING PROTEIN 5"/>
    <property type="match status" value="1"/>
</dbReference>
<dbReference type="PROSITE" id="PS50280">
    <property type="entry name" value="SET"/>
    <property type="match status" value="1"/>
</dbReference>
<dbReference type="EMBL" id="KV423966">
    <property type="protein sequence ID" value="KZT57208.1"/>
    <property type="molecule type" value="Genomic_DNA"/>
</dbReference>
<evidence type="ECO:0000259" key="2">
    <source>
        <dbReference type="PROSITE" id="PS50280"/>
    </source>
</evidence>
<proteinExistence type="predicted"/>
<dbReference type="SMART" id="SM00317">
    <property type="entry name" value="SET"/>
    <property type="match status" value="1"/>
</dbReference>
<dbReference type="InterPro" id="IPR046341">
    <property type="entry name" value="SET_dom_sf"/>
</dbReference>
<name>A0A165FU73_9BASI</name>
<dbReference type="Proteomes" id="UP000076842">
    <property type="component" value="Unassembled WGS sequence"/>
</dbReference>
<evidence type="ECO:0000256" key="1">
    <source>
        <dbReference type="SAM" id="MobiDB-lite"/>
    </source>
</evidence>
<dbReference type="STRING" id="1353952.A0A165FU73"/>
<protein>
    <submittedName>
        <fullName evidence="3">SET domain-containing protein</fullName>
    </submittedName>
</protein>
<dbReference type="InterPro" id="IPR053185">
    <property type="entry name" value="SET_domain_protein"/>
</dbReference>
<reference evidence="3 4" key="1">
    <citation type="journal article" date="2016" name="Mol. Biol. Evol.">
        <title>Comparative Genomics of Early-Diverging Mushroom-Forming Fungi Provides Insights into the Origins of Lignocellulose Decay Capabilities.</title>
        <authorList>
            <person name="Nagy L.G."/>
            <person name="Riley R."/>
            <person name="Tritt A."/>
            <person name="Adam C."/>
            <person name="Daum C."/>
            <person name="Floudas D."/>
            <person name="Sun H."/>
            <person name="Yadav J.S."/>
            <person name="Pangilinan J."/>
            <person name="Larsson K.H."/>
            <person name="Matsuura K."/>
            <person name="Barry K."/>
            <person name="Labutti K."/>
            <person name="Kuo R."/>
            <person name="Ohm R.A."/>
            <person name="Bhattacharya S.S."/>
            <person name="Shirouzu T."/>
            <person name="Yoshinaga Y."/>
            <person name="Martin F.M."/>
            <person name="Grigoriev I.V."/>
            <person name="Hibbett D.S."/>
        </authorList>
    </citation>
    <scope>NUCLEOTIDE SEQUENCE [LARGE SCALE GENOMIC DNA]</scope>
    <source>
        <strain evidence="3 4">HHB12733</strain>
    </source>
</reference>
<dbReference type="CDD" id="cd20071">
    <property type="entry name" value="SET_SMYD"/>
    <property type="match status" value="1"/>
</dbReference>
<feature type="region of interest" description="Disordered" evidence="1">
    <location>
        <begin position="406"/>
        <end position="440"/>
    </location>
</feature>
<gene>
    <name evidence="3" type="ORF">CALCODRAFT_555430</name>
</gene>
<dbReference type="Gene3D" id="2.170.270.10">
    <property type="entry name" value="SET domain"/>
    <property type="match status" value="1"/>
</dbReference>
<evidence type="ECO:0000313" key="3">
    <source>
        <dbReference type="EMBL" id="KZT57208.1"/>
    </source>
</evidence>
<organism evidence="3 4">
    <name type="scientific">Calocera cornea HHB12733</name>
    <dbReference type="NCBI Taxonomy" id="1353952"/>
    <lineage>
        <taxon>Eukaryota</taxon>
        <taxon>Fungi</taxon>
        <taxon>Dikarya</taxon>
        <taxon>Basidiomycota</taxon>
        <taxon>Agaricomycotina</taxon>
        <taxon>Dacrymycetes</taxon>
        <taxon>Dacrymycetales</taxon>
        <taxon>Dacrymycetaceae</taxon>
        <taxon>Calocera</taxon>
    </lineage>
</organism>
<feature type="domain" description="SET" evidence="2">
    <location>
        <begin position="121"/>
        <end position="268"/>
    </location>
</feature>
<dbReference type="OrthoDB" id="5945798at2759"/>
<evidence type="ECO:0000313" key="4">
    <source>
        <dbReference type="Proteomes" id="UP000076842"/>
    </source>
</evidence>
<accession>A0A165FU73</accession>